<feature type="compositionally biased region" description="Polar residues" evidence="12">
    <location>
        <begin position="429"/>
        <end position="444"/>
    </location>
</feature>
<feature type="compositionally biased region" description="Basic residues" evidence="12">
    <location>
        <begin position="274"/>
        <end position="288"/>
    </location>
</feature>
<gene>
    <name evidence="14" type="ORF">FNAPI_5823</name>
</gene>
<dbReference type="PROSITE" id="PS50016">
    <property type="entry name" value="ZF_PHD_2"/>
    <property type="match status" value="1"/>
</dbReference>
<protein>
    <recommendedName>
        <fullName evidence="11">Chromatin modification-related protein</fullName>
    </recommendedName>
</protein>
<proteinExistence type="inferred from homology"/>
<feature type="binding site" evidence="9">
    <location>
        <position position="713"/>
    </location>
    <ligand>
        <name>Zn(2+)</name>
        <dbReference type="ChEBI" id="CHEBI:29105"/>
        <label>1</label>
    </ligand>
</feature>
<keyword evidence="15" id="KW-1185">Reference proteome</keyword>
<feature type="region of interest" description="Disordered" evidence="12">
    <location>
        <begin position="104"/>
        <end position="155"/>
    </location>
</feature>
<feature type="binding site" evidence="9">
    <location>
        <position position="686"/>
    </location>
    <ligand>
        <name>Zn(2+)</name>
        <dbReference type="ChEBI" id="CHEBI:29105"/>
        <label>1</label>
    </ligand>
</feature>
<dbReference type="Proteomes" id="UP000574317">
    <property type="component" value="Unassembled WGS sequence"/>
</dbReference>
<organism evidence="14 15">
    <name type="scientific">Fusarium napiforme</name>
    <dbReference type="NCBI Taxonomy" id="42672"/>
    <lineage>
        <taxon>Eukaryota</taxon>
        <taxon>Fungi</taxon>
        <taxon>Dikarya</taxon>
        <taxon>Ascomycota</taxon>
        <taxon>Pezizomycotina</taxon>
        <taxon>Sordariomycetes</taxon>
        <taxon>Hypocreomycetidae</taxon>
        <taxon>Hypocreales</taxon>
        <taxon>Nectriaceae</taxon>
        <taxon>Fusarium</taxon>
        <taxon>Fusarium fujikuroi species complex</taxon>
    </lineage>
</organism>
<dbReference type="GO" id="GO:0070210">
    <property type="term" value="C:Rpd3L-Expanded complex"/>
    <property type="evidence" value="ECO:0007669"/>
    <property type="project" value="TreeGrafter"/>
</dbReference>
<feature type="region of interest" description="Disordered" evidence="12">
    <location>
        <begin position="429"/>
        <end position="648"/>
    </location>
</feature>
<evidence type="ECO:0000313" key="14">
    <source>
        <dbReference type="EMBL" id="KAF5556169.1"/>
    </source>
</evidence>
<keyword evidence="4 10" id="KW-0863">Zinc-finger</keyword>
<evidence type="ECO:0000256" key="4">
    <source>
        <dbReference type="ARBA" id="ARBA00022771"/>
    </source>
</evidence>
<feature type="region of interest" description="Disordered" evidence="12">
    <location>
        <begin position="1"/>
        <end position="47"/>
    </location>
</feature>
<feature type="compositionally biased region" description="Low complexity" evidence="12">
    <location>
        <begin position="316"/>
        <end position="329"/>
    </location>
</feature>
<dbReference type="GO" id="GO:0033698">
    <property type="term" value="C:Rpd3L complex"/>
    <property type="evidence" value="ECO:0007669"/>
    <property type="project" value="TreeGrafter"/>
</dbReference>
<feature type="binding site" evidence="9">
    <location>
        <position position="688"/>
    </location>
    <ligand>
        <name>Zn(2+)</name>
        <dbReference type="ChEBI" id="CHEBI:29105"/>
        <label>1</label>
    </ligand>
</feature>
<comment type="caution">
    <text evidence="14">The sequence shown here is derived from an EMBL/GenBank/DDBJ whole genome shotgun (WGS) entry which is preliminary data.</text>
</comment>
<evidence type="ECO:0000256" key="3">
    <source>
        <dbReference type="ARBA" id="ARBA00022723"/>
    </source>
</evidence>
<dbReference type="PANTHER" id="PTHR10333">
    <property type="entry name" value="INHIBITOR OF GROWTH PROTEIN"/>
    <property type="match status" value="1"/>
</dbReference>
<feature type="site" description="Histone H3K4me3 binding" evidence="8">
    <location>
        <position position="696"/>
    </location>
</feature>
<feature type="binding site" evidence="9">
    <location>
        <position position="699"/>
    </location>
    <ligand>
        <name>Zn(2+)</name>
        <dbReference type="ChEBI" id="CHEBI:29105"/>
        <label>2</label>
    </ligand>
</feature>
<dbReference type="InterPro" id="IPR019787">
    <property type="entry name" value="Znf_PHD-finger"/>
</dbReference>
<evidence type="ECO:0000256" key="1">
    <source>
        <dbReference type="ARBA" id="ARBA00004123"/>
    </source>
</evidence>
<evidence type="ECO:0000256" key="2">
    <source>
        <dbReference type="ARBA" id="ARBA00010210"/>
    </source>
</evidence>
<keyword evidence="7 11" id="KW-0539">Nucleus</keyword>
<comment type="subcellular location">
    <subcellularLocation>
        <location evidence="1 11">Nucleus</location>
    </subcellularLocation>
</comment>
<evidence type="ECO:0000256" key="12">
    <source>
        <dbReference type="SAM" id="MobiDB-lite"/>
    </source>
</evidence>
<dbReference type="SUPFAM" id="SSF57903">
    <property type="entry name" value="FYVE/PHD zinc finger"/>
    <property type="match status" value="1"/>
</dbReference>
<dbReference type="AlphaFoldDB" id="A0A8H5JIR1"/>
<dbReference type="Gene3D" id="3.30.40.10">
    <property type="entry name" value="Zinc/RING finger domain, C3HC4 (zinc finger)"/>
    <property type="match status" value="1"/>
</dbReference>
<feature type="compositionally biased region" description="Polar residues" evidence="12">
    <location>
        <begin position="468"/>
        <end position="498"/>
    </location>
</feature>
<keyword evidence="6 11" id="KW-0156">Chromatin regulator</keyword>
<feature type="compositionally biased region" description="Polar residues" evidence="12">
    <location>
        <begin position="599"/>
        <end position="614"/>
    </location>
</feature>
<feature type="binding site" evidence="9">
    <location>
        <position position="731"/>
    </location>
    <ligand>
        <name>Zn(2+)</name>
        <dbReference type="ChEBI" id="CHEBI:29105"/>
        <label>2</label>
    </ligand>
</feature>
<feature type="site" description="Histone H3K4me3 binding" evidence="8">
    <location>
        <position position="700"/>
    </location>
</feature>
<keyword evidence="5 9" id="KW-0862">Zinc</keyword>
<feature type="binding site" evidence="9">
    <location>
        <position position="710"/>
    </location>
    <ligand>
        <name>Zn(2+)</name>
        <dbReference type="ChEBI" id="CHEBI:29105"/>
        <label>1</label>
    </ligand>
</feature>
<feature type="site" description="Histone H3K4me3 binding" evidence="8">
    <location>
        <position position="708"/>
    </location>
</feature>
<feature type="binding site" evidence="9">
    <location>
        <position position="704"/>
    </location>
    <ligand>
        <name>Zn(2+)</name>
        <dbReference type="ChEBI" id="CHEBI:29105"/>
        <label>2</label>
    </ligand>
</feature>
<dbReference type="InterPro" id="IPR028651">
    <property type="entry name" value="ING_fam"/>
</dbReference>
<dbReference type="EMBL" id="JAAOAO010000210">
    <property type="protein sequence ID" value="KAF5556169.1"/>
    <property type="molecule type" value="Genomic_DNA"/>
</dbReference>
<dbReference type="CDD" id="cd15505">
    <property type="entry name" value="PHD_ING"/>
    <property type="match status" value="1"/>
</dbReference>
<dbReference type="PROSITE" id="PS01359">
    <property type="entry name" value="ZF_PHD_1"/>
    <property type="match status" value="1"/>
</dbReference>
<feature type="site" description="Histone H3K4me3 binding" evidence="8">
    <location>
        <position position="685"/>
    </location>
</feature>
<feature type="compositionally biased region" description="Basic and acidic residues" evidence="12">
    <location>
        <begin position="289"/>
        <end position="308"/>
    </location>
</feature>
<evidence type="ECO:0000313" key="15">
    <source>
        <dbReference type="Proteomes" id="UP000574317"/>
    </source>
</evidence>
<feature type="domain" description="PHD-type" evidence="13">
    <location>
        <begin position="683"/>
        <end position="734"/>
    </location>
</feature>
<feature type="compositionally biased region" description="Polar residues" evidence="12">
    <location>
        <begin position="19"/>
        <end position="31"/>
    </location>
</feature>
<dbReference type="GO" id="GO:0008270">
    <property type="term" value="F:zinc ion binding"/>
    <property type="evidence" value="ECO:0007669"/>
    <property type="project" value="UniProtKB-KW"/>
</dbReference>
<dbReference type="InterPro" id="IPR013083">
    <property type="entry name" value="Znf_RING/FYVE/PHD"/>
</dbReference>
<feature type="compositionally biased region" description="Low complexity" evidence="12">
    <location>
        <begin position="499"/>
        <end position="515"/>
    </location>
</feature>
<dbReference type="SMART" id="SM00249">
    <property type="entry name" value="PHD"/>
    <property type="match status" value="1"/>
</dbReference>
<dbReference type="GO" id="GO:0006325">
    <property type="term" value="P:chromatin organization"/>
    <property type="evidence" value="ECO:0007669"/>
    <property type="project" value="UniProtKB-KW"/>
</dbReference>
<dbReference type="PANTHER" id="PTHR10333:SF42">
    <property type="entry name" value="INHIBITOR OF GROWTH PROTEIN 5"/>
    <property type="match status" value="1"/>
</dbReference>
<dbReference type="SMART" id="SM01408">
    <property type="entry name" value="ING"/>
    <property type="match status" value="1"/>
</dbReference>
<feature type="compositionally biased region" description="Basic and acidic residues" evidence="12">
    <location>
        <begin position="535"/>
        <end position="545"/>
    </location>
</feature>
<evidence type="ECO:0000256" key="8">
    <source>
        <dbReference type="PIRSR" id="PIRSR628651-50"/>
    </source>
</evidence>
<feature type="compositionally biased region" description="Low complexity" evidence="12">
    <location>
        <begin position="555"/>
        <end position="576"/>
    </location>
</feature>
<name>A0A8H5JIR1_9HYPO</name>
<reference evidence="14 15" key="1">
    <citation type="submission" date="2020-05" db="EMBL/GenBank/DDBJ databases">
        <title>Identification and distribution of gene clusters putatively required for synthesis of sphingolipid metabolism inhibitors in phylogenetically diverse species of the filamentous fungus Fusarium.</title>
        <authorList>
            <person name="Kim H.-S."/>
            <person name="Busman M."/>
            <person name="Brown D.W."/>
            <person name="Divon H."/>
            <person name="Uhlig S."/>
            <person name="Proctor R.H."/>
        </authorList>
    </citation>
    <scope>NUCLEOTIDE SEQUENCE [LARGE SCALE GENOMIC DNA]</scope>
    <source>
        <strain evidence="14 15">NRRL 25196</strain>
    </source>
</reference>
<evidence type="ECO:0000256" key="10">
    <source>
        <dbReference type="PROSITE-ProRule" id="PRU00146"/>
    </source>
</evidence>
<feature type="compositionally biased region" description="Polar residues" evidence="12">
    <location>
        <begin position="112"/>
        <end position="144"/>
    </location>
</feature>
<dbReference type="InterPro" id="IPR024610">
    <property type="entry name" value="ING_N_histone-binding"/>
</dbReference>
<dbReference type="GO" id="GO:0006355">
    <property type="term" value="P:regulation of DNA-templated transcription"/>
    <property type="evidence" value="ECO:0007669"/>
    <property type="project" value="TreeGrafter"/>
</dbReference>
<keyword evidence="3 9" id="KW-0479">Metal-binding</keyword>
<evidence type="ECO:0000256" key="11">
    <source>
        <dbReference type="RuleBase" id="RU361213"/>
    </source>
</evidence>
<comment type="function">
    <text evidence="11">Component of an histone acetyltransferase complex.</text>
</comment>
<feature type="binding site" evidence="9">
    <location>
        <position position="728"/>
    </location>
    <ligand>
        <name>Zn(2+)</name>
        <dbReference type="ChEBI" id="CHEBI:29105"/>
        <label>2</label>
    </ligand>
</feature>
<dbReference type="InterPro" id="IPR011011">
    <property type="entry name" value="Znf_FYVE_PHD"/>
</dbReference>
<comment type="domain">
    <text evidence="11">The PHD-type zinc finger mediates the binding to H3K4me3.</text>
</comment>
<comment type="similarity">
    <text evidence="2 11">Belongs to the ING family.</text>
</comment>
<sequence length="745" mass="78973">MKSAKVPAAESSSHRRSQPVRQTRTNPSRSIANLGRSGGAGRDSIGGAEQPIDIFPAITHFADAITALPKELVRHFTLLKEVDAKLFTPEDQLFRLVEAATNAPVPEARPNNEASSANAPGSAPMSAQNSSSGIAFNNSVQSVPSVDESNRDAVFDPSNLPRRHLFRQTALKIQEMLVSLEEKNHVISTANEALEAQLTRIEDVWPHLEGEFSDEAKWGSTTHWAYPENRFSKASHVDRTRRDGAAAISAAAQALADEAAARSDARKQAVQAKKNSRNHNNNHNHSNTHNHDSEGDDHDGKHKPEAPKKTAKSRKTATATVTTTATETANVGLGISTAATNNGNPPQKRRKVEKTTNGAAATTERAMSSVFGNAAPKAKTTSPRATPAPEAPKKRKALPSGSGQSKKRYIPESVVDALKTGSNMVNCSRNGVTGLSNSVNSSPVITELPEPKLPPVRASPVPIPTPNPARTRSRQNSIQTVNADSNKARPTSSASNKPNGNAASTPAAGAPAVSALRNGAEPKTPKETSAPIKIENPKKEAEKPETAPAPPVPTPTATATISTTTTAATTSAATTGSKKDTKKPEENDRKSESLPPVPQTATITTKSGRASKPSTPALATFQEAVQPRARSSRNNDGTGTGKKNQKKAIPTIHAAVAAQLAEEDTNSSMQGDEDDGDVDADEPTYCYCNGVSYGEMVACDAVECPREWFHLECVGLKVAPTSTAKWYCEDCKERLKAGGKKANGR</sequence>
<dbReference type="InterPro" id="IPR001965">
    <property type="entry name" value="Znf_PHD"/>
</dbReference>
<feature type="compositionally biased region" description="Basic and acidic residues" evidence="12">
    <location>
        <begin position="577"/>
        <end position="592"/>
    </location>
</feature>
<evidence type="ECO:0000256" key="7">
    <source>
        <dbReference type="ARBA" id="ARBA00023242"/>
    </source>
</evidence>
<evidence type="ECO:0000259" key="13">
    <source>
        <dbReference type="PROSITE" id="PS50016"/>
    </source>
</evidence>
<dbReference type="Pfam" id="PF12998">
    <property type="entry name" value="ING"/>
    <property type="match status" value="1"/>
</dbReference>
<evidence type="ECO:0000256" key="5">
    <source>
        <dbReference type="ARBA" id="ARBA00022833"/>
    </source>
</evidence>
<dbReference type="InterPro" id="IPR019786">
    <property type="entry name" value="Zinc_finger_PHD-type_CS"/>
</dbReference>
<evidence type="ECO:0000256" key="9">
    <source>
        <dbReference type="PIRSR" id="PIRSR628651-51"/>
    </source>
</evidence>
<evidence type="ECO:0000256" key="6">
    <source>
        <dbReference type="ARBA" id="ARBA00022853"/>
    </source>
</evidence>
<comment type="subunit">
    <text evidence="11">Component of an histone acetyltransferase complex. Interacts with H3K4me3 and to a lesser extent with H3K4me2.</text>
</comment>
<feature type="region of interest" description="Disordered" evidence="12">
    <location>
        <begin position="259"/>
        <end position="410"/>
    </location>
</feature>
<accession>A0A8H5JIR1</accession>